<organism evidence="2 3">
    <name type="scientific">Anisakis simplex</name>
    <name type="common">Herring worm</name>
    <dbReference type="NCBI Taxonomy" id="6269"/>
    <lineage>
        <taxon>Eukaryota</taxon>
        <taxon>Metazoa</taxon>
        <taxon>Ecdysozoa</taxon>
        <taxon>Nematoda</taxon>
        <taxon>Chromadorea</taxon>
        <taxon>Rhabditida</taxon>
        <taxon>Spirurina</taxon>
        <taxon>Ascaridomorpha</taxon>
        <taxon>Ascaridoidea</taxon>
        <taxon>Anisakidae</taxon>
        <taxon>Anisakis</taxon>
        <taxon>Anisakis simplex complex</taxon>
    </lineage>
</organism>
<gene>
    <name evidence="2" type="ORF">ASIM_LOCUS2247</name>
</gene>
<dbReference type="Pfam" id="PF25494">
    <property type="entry name" value="Beta-prop_Rol-3"/>
    <property type="match status" value="1"/>
</dbReference>
<dbReference type="EMBL" id="UYRR01002918">
    <property type="protein sequence ID" value="VDK19776.1"/>
    <property type="molecule type" value="Genomic_DNA"/>
</dbReference>
<evidence type="ECO:0000259" key="1">
    <source>
        <dbReference type="Pfam" id="PF25494"/>
    </source>
</evidence>
<protein>
    <recommendedName>
        <fullName evidence="1">Rol-3 five-bladed beta-propeller domain-containing protein</fullName>
    </recommendedName>
</protein>
<accession>A0A3P6N3Q9</accession>
<dbReference type="InterPro" id="IPR057329">
    <property type="entry name" value="Beta-prop_Rol-3"/>
</dbReference>
<proteinExistence type="predicted"/>
<evidence type="ECO:0000313" key="3">
    <source>
        <dbReference type="Proteomes" id="UP000267096"/>
    </source>
</evidence>
<keyword evidence="3" id="KW-1185">Reference proteome</keyword>
<dbReference type="Proteomes" id="UP000267096">
    <property type="component" value="Unassembled WGS sequence"/>
</dbReference>
<sequence>MFSGSALPAQPESPFAVDPTTESLYVVGIHDENTLYRLHKDGSKYLFLETSTIQWLALMPKYSVIVIASDYTILSYRLTSSFDQLIYSCDSLDNCGEVAGLAADDETGDVYFLIQHPNATKSLFGLNQDVRTPYLIASSTDFPPIRQLLVAGEKLAFITKTGQMGVCDKKLGSLNFNLVLNGVSLLVPSANVTPTNALNFSGNIAFEDDLRTNLTWSIDPAPRKGEIIYKISMYKEKFGDERFVDFSVEQSYTMNSELLDEWSSKQKFDVQIDAISAWNIVSRNRTGLFAPTKPPSSVRNLKIYATQQVGNYRRFFFT</sequence>
<reference evidence="2 3" key="1">
    <citation type="submission" date="2018-11" db="EMBL/GenBank/DDBJ databases">
        <authorList>
            <consortium name="Pathogen Informatics"/>
        </authorList>
    </citation>
    <scope>NUCLEOTIDE SEQUENCE [LARGE SCALE GENOMIC DNA]</scope>
</reference>
<dbReference type="OrthoDB" id="65481at2759"/>
<dbReference type="AlphaFoldDB" id="A0A3P6N3Q9"/>
<name>A0A3P6N3Q9_ANISI</name>
<feature type="domain" description="Rol-3 five-bladed beta-propeller" evidence="1">
    <location>
        <begin position="6"/>
        <end position="189"/>
    </location>
</feature>
<evidence type="ECO:0000313" key="2">
    <source>
        <dbReference type="EMBL" id="VDK19776.1"/>
    </source>
</evidence>